<feature type="region of interest" description="Disordered" evidence="2">
    <location>
        <begin position="1343"/>
        <end position="1374"/>
    </location>
</feature>
<keyword evidence="1" id="KW-0548">Nucleotidyltransferase</keyword>
<feature type="compositionally biased region" description="Polar residues" evidence="2">
    <location>
        <begin position="18"/>
        <end position="39"/>
    </location>
</feature>
<dbReference type="GO" id="GO:0030422">
    <property type="term" value="P:siRNA processing"/>
    <property type="evidence" value="ECO:0007669"/>
    <property type="project" value="TreeGrafter"/>
</dbReference>
<gene>
    <name evidence="4" type="ORF">DHEL01_v201446</name>
</gene>
<feature type="domain" description="RDRP core" evidence="3">
    <location>
        <begin position="536"/>
        <end position="1132"/>
    </location>
</feature>
<comment type="catalytic activity">
    <reaction evidence="1">
        <text>RNA(n) + a ribonucleoside 5'-triphosphate = RNA(n+1) + diphosphate</text>
        <dbReference type="Rhea" id="RHEA:21248"/>
        <dbReference type="Rhea" id="RHEA-COMP:14527"/>
        <dbReference type="Rhea" id="RHEA-COMP:17342"/>
        <dbReference type="ChEBI" id="CHEBI:33019"/>
        <dbReference type="ChEBI" id="CHEBI:61557"/>
        <dbReference type="ChEBI" id="CHEBI:140395"/>
        <dbReference type="EC" id="2.7.7.48"/>
    </reaction>
</comment>
<protein>
    <recommendedName>
        <fullName evidence="1">RNA-dependent RNA polymerase</fullName>
        <ecNumber evidence="1">2.7.7.48</ecNumber>
    </recommendedName>
</protein>
<comment type="similarity">
    <text evidence="1">Belongs to the RdRP family.</text>
</comment>
<comment type="caution">
    <text evidence="4">The sequence shown here is derived from an EMBL/GenBank/DDBJ whole genome shotgun (WGS) entry which is preliminary data.</text>
</comment>
<dbReference type="STRING" id="158607.A0A2P5ICF0"/>
<dbReference type="EMBL" id="MAVT02000067">
    <property type="protein sequence ID" value="POS80146.1"/>
    <property type="molecule type" value="Genomic_DNA"/>
</dbReference>
<evidence type="ECO:0000256" key="2">
    <source>
        <dbReference type="SAM" id="MobiDB-lite"/>
    </source>
</evidence>
<feature type="region of interest" description="Disordered" evidence="2">
    <location>
        <begin position="1411"/>
        <end position="1470"/>
    </location>
</feature>
<dbReference type="InterPro" id="IPR057596">
    <property type="entry name" value="RDRP_core"/>
</dbReference>
<feature type="compositionally biased region" description="Acidic residues" evidence="2">
    <location>
        <begin position="1438"/>
        <end position="1461"/>
    </location>
</feature>
<proteinExistence type="inferred from homology"/>
<reference evidence="4" key="1">
    <citation type="submission" date="2017-09" db="EMBL/GenBank/DDBJ databases">
        <title>Polyketide synthases of a Diaporthe helianthi virulent isolate.</title>
        <authorList>
            <person name="Baroncelli R."/>
        </authorList>
    </citation>
    <scope>NUCLEOTIDE SEQUENCE [LARGE SCALE GENOMIC DNA]</scope>
    <source>
        <strain evidence="4">7/96</strain>
    </source>
</reference>
<dbReference type="Pfam" id="PF05183">
    <property type="entry name" value="RdRP"/>
    <property type="match status" value="1"/>
</dbReference>
<feature type="compositionally biased region" description="Polar residues" evidence="2">
    <location>
        <begin position="1411"/>
        <end position="1427"/>
    </location>
</feature>
<dbReference type="Proteomes" id="UP000094444">
    <property type="component" value="Unassembled WGS sequence"/>
</dbReference>
<keyword evidence="1 4" id="KW-0696">RNA-directed RNA polymerase</keyword>
<dbReference type="GO" id="GO:0031380">
    <property type="term" value="C:nuclear RNA-directed RNA polymerase complex"/>
    <property type="evidence" value="ECO:0007669"/>
    <property type="project" value="TreeGrafter"/>
</dbReference>
<evidence type="ECO:0000313" key="5">
    <source>
        <dbReference type="Proteomes" id="UP000094444"/>
    </source>
</evidence>
<feature type="compositionally biased region" description="Basic and acidic residues" evidence="2">
    <location>
        <begin position="1361"/>
        <end position="1370"/>
    </location>
</feature>
<dbReference type="PANTHER" id="PTHR23079">
    <property type="entry name" value="RNA-DEPENDENT RNA POLYMERASE"/>
    <property type="match status" value="1"/>
</dbReference>
<organism evidence="4 5">
    <name type="scientific">Diaporthe helianthi</name>
    <dbReference type="NCBI Taxonomy" id="158607"/>
    <lineage>
        <taxon>Eukaryota</taxon>
        <taxon>Fungi</taxon>
        <taxon>Dikarya</taxon>
        <taxon>Ascomycota</taxon>
        <taxon>Pezizomycotina</taxon>
        <taxon>Sordariomycetes</taxon>
        <taxon>Sordariomycetidae</taxon>
        <taxon>Diaporthales</taxon>
        <taxon>Diaporthaceae</taxon>
        <taxon>Diaporthe</taxon>
    </lineage>
</organism>
<keyword evidence="5" id="KW-1185">Reference proteome</keyword>
<evidence type="ECO:0000259" key="3">
    <source>
        <dbReference type="Pfam" id="PF05183"/>
    </source>
</evidence>
<dbReference type="InterPro" id="IPR007855">
    <property type="entry name" value="RDRP"/>
</dbReference>
<dbReference type="EC" id="2.7.7.48" evidence="1"/>
<keyword evidence="1" id="KW-0694">RNA-binding</keyword>
<evidence type="ECO:0000256" key="1">
    <source>
        <dbReference type="RuleBase" id="RU363098"/>
    </source>
</evidence>
<feature type="region of interest" description="Disordered" evidence="2">
    <location>
        <begin position="1"/>
        <end position="117"/>
    </location>
</feature>
<evidence type="ECO:0000313" key="4">
    <source>
        <dbReference type="EMBL" id="POS80146.1"/>
    </source>
</evidence>
<accession>A0A2P5ICF0</accession>
<dbReference type="GO" id="GO:0003968">
    <property type="term" value="F:RNA-directed RNA polymerase activity"/>
    <property type="evidence" value="ECO:0007669"/>
    <property type="project" value="UniProtKB-KW"/>
</dbReference>
<dbReference type="PANTHER" id="PTHR23079:SF55">
    <property type="entry name" value="RNA-DIRECTED RNA POLYMERASE"/>
    <property type="match status" value="1"/>
</dbReference>
<sequence>MSPPDRSPASWDRDPLAQYSTSTLPSTIHTASIPHQNGGTPRFSPSRVPPATGRTDGPSYPNIQSNMRRLPPPSGSRNTPHGNPPRPSTSPLAPYPGRSAQSNSASADMRTQQHRQRQQRVTTAILTGTALSSAQKLILDLFELPKDIKLQEIWESLTASHLSLTRVEMYEDEDGARTGKVRVHIEPPPTKWPTWTGPVDCLPIARADSSKLSVRFQAVPFSPAWLETPCGKRIPERFCQQKFSSNKLVFGMMASESTMWNLPQFSYESVTLVTNFPRRRFEIGFKTNLGRHGVKVFKIQVDFNHPRKIIWEVRENGAWGLAMLLPSPPKLYFRIPVSHDDQQSLWQEWDVWARQTHISGELHKLKDLPAGLEKPTGQSVDFGRWTTYHFDFDSCTNEWESVRTYLADYNVKIVQVDRFALVNPGASNAWRLLDSAEMTLELLGCTDTYHLDFPARYQLEVCISHGLLNEYSIGAQFLGKLTSFDADRARLMLEGVAEANKPLFEPMKIFDDPKVLHYWPNARVPPYATLVRRAVITPTAIYFKTPSVELTNRILRKYSDLNDRFLRVQFTDEVTFGKIFSSQDTTKDDNLLTRVYRVMRNGIIIGDRHYRFLAFSNSQFRENGAFFFCDTDHTTCESIREWMGDFRHIRSVGKFAARMGQCFTTTRQVNGINIPKIRLIGDIEQQTGDSIWNFTDGVGKISPFLATLIANERDLPETPSCFQIRMGGVKGTLVPWPDVPPNEVHVRPSQEKFKAVYNGLEIIKTSAFSHATLNKQVIPVLTALGVEKRVFVGMLESELRAYKEALADPMKAGGLLRSQVDENQITLTMAEMVDTFMDSKEPFLWTLLRLWKCWVLRRLKEKFAVSVKNSAMVFGIVDEIGVLRGHSRANEGRTDHNVKSLPQIFLQIPIEGSDGRSTTNYEVITGLCVVGRNPSLHPGDVRVVEAVDAPELGHLKNVVVFPKTGDRDIPSMCSGGDMDGDDYFVYWDERLIPPEWHHPPLDHDADSSSPGLDKAEDVTIDEVAKFFVQYMKNDSLGRIANAHIAQADSLAGGVKHPICKQVAVSSFSAGRLTIRIGIELAKLHSKAVDYIKSGEPAVMQRRLQPQKWPHWMEREKKSYRSHSALGQMYDRIKTEEFHAAHEMSFDVRILWRYQLDGATLAKAGEIKVAYDIAMRRLMGQHEAPVTEFEIWSTFILSKPRVGSDYKLQENVGREMAALKDRFRAECKTAVAGNTQTLDPTFPSSMVNLEKLDRFVAAMYTVTHNEVRAAARERLMVKSNNDGGPEEVQMPLISFPWLFHRELARVALGRGGEVVPLKERSGEVALDDGEFGVVGDTVSANAVGMEEVTQPAQRESGGNATERGHGADDCVRTSGGQVVHRGQILTLFTEPGEQSNAQQDTAAQILPTARSISDNSMVPDDSTGSSAPASPRTAHRSEDEDEYVGFEEVGDDDQEDEEEDALEVLTRKIGM</sequence>
<dbReference type="GO" id="GO:0003723">
    <property type="term" value="F:RNA binding"/>
    <property type="evidence" value="ECO:0007669"/>
    <property type="project" value="UniProtKB-KW"/>
</dbReference>
<keyword evidence="1" id="KW-0808">Transferase</keyword>
<dbReference type="OrthoDB" id="6513042at2759"/>
<name>A0A2P5ICF0_DIAHE</name>
<feature type="compositionally biased region" description="Polar residues" evidence="2">
    <location>
        <begin position="1349"/>
        <end position="1358"/>
    </location>
</feature>
<dbReference type="InParanoid" id="A0A2P5ICF0"/>